<keyword evidence="1" id="KW-0472">Membrane</keyword>
<dbReference type="Proteomes" id="UP001596442">
    <property type="component" value="Unassembled WGS sequence"/>
</dbReference>
<keyword evidence="3" id="KW-1185">Reference proteome</keyword>
<feature type="transmembrane region" description="Helical" evidence="1">
    <location>
        <begin position="255"/>
        <end position="275"/>
    </location>
</feature>
<feature type="transmembrane region" description="Helical" evidence="1">
    <location>
        <begin position="167"/>
        <end position="189"/>
    </location>
</feature>
<evidence type="ECO:0000313" key="3">
    <source>
        <dbReference type="Proteomes" id="UP001596442"/>
    </source>
</evidence>
<dbReference type="InterPro" id="IPR055966">
    <property type="entry name" value="DUF7544"/>
</dbReference>
<proteinExistence type="predicted"/>
<dbReference type="EMBL" id="JBHSWW010000019">
    <property type="protein sequence ID" value="MFC6752398.1"/>
    <property type="molecule type" value="Genomic_DNA"/>
</dbReference>
<sequence>MSWHAVDAVDDAVEATRRFLFPFSLVRWTVLALLVLLMGSTVNTNASFSFIPDAEFTLFPDGVIPEAVVAELDTALVVAIVAVVTAIGVVIAVATLTLRLVFYDALRTNEVRVWGPFRARFRQALGLFVFSTVAGIVTVLPLLLAILGVTTVGWGPIDAVSEAVAGLSGWGLAGAVLFGGLLTLGALLVVRFTYEFVVPVMVHRDLGVLAAWSRFWSTLRESWTEFLLYLVVHFFLGVGVSVAETVVFLFAGGAVLVLGGVTILIAAGILGGLSAVTGTTVGMVTLVLVVSAGVIALLLVFLPVRLVTRTYLIAYEVTTLGGVDPELAMLDPTIDPDAAGPTEGDDTSTKR</sequence>
<accession>A0ABD5S799</accession>
<feature type="transmembrane region" description="Helical" evidence="1">
    <location>
        <begin position="281"/>
        <end position="302"/>
    </location>
</feature>
<comment type="caution">
    <text evidence="2">The sequence shown here is derived from an EMBL/GenBank/DDBJ whole genome shotgun (WGS) entry which is preliminary data.</text>
</comment>
<keyword evidence="1" id="KW-1133">Transmembrane helix</keyword>
<evidence type="ECO:0008006" key="4">
    <source>
        <dbReference type="Google" id="ProtNLM"/>
    </source>
</evidence>
<protein>
    <recommendedName>
        <fullName evidence="4">Glycerophosphoryl diester phosphodiesterase membrane domain-containing protein</fullName>
    </recommendedName>
</protein>
<dbReference type="RefSeq" id="WP_379779063.1">
    <property type="nucleotide sequence ID" value="NZ_JBHSWW010000019.1"/>
</dbReference>
<name>A0ABD5S799_9EURY</name>
<evidence type="ECO:0000313" key="2">
    <source>
        <dbReference type="EMBL" id="MFC6752398.1"/>
    </source>
</evidence>
<feature type="transmembrane region" description="Helical" evidence="1">
    <location>
        <begin position="75"/>
        <end position="103"/>
    </location>
</feature>
<keyword evidence="1" id="KW-0812">Transmembrane</keyword>
<feature type="transmembrane region" description="Helical" evidence="1">
    <location>
        <begin position="25"/>
        <end position="42"/>
    </location>
</feature>
<reference evidence="2 3" key="1">
    <citation type="journal article" date="2019" name="Int. J. Syst. Evol. Microbiol.">
        <title>The Global Catalogue of Microorganisms (GCM) 10K type strain sequencing project: providing services to taxonomists for standard genome sequencing and annotation.</title>
        <authorList>
            <consortium name="The Broad Institute Genomics Platform"/>
            <consortium name="The Broad Institute Genome Sequencing Center for Infectious Disease"/>
            <person name="Wu L."/>
            <person name="Ma J."/>
        </authorList>
    </citation>
    <scope>NUCLEOTIDE SEQUENCE [LARGE SCALE GENOMIC DNA]</scope>
    <source>
        <strain evidence="2 3">CGMCC 1.3239</strain>
    </source>
</reference>
<organism evidence="2 3">
    <name type="scientific">Halorubrum tibetense</name>
    <dbReference type="NCBI Taxonomy" id="175631"/>
    <lineage>
        <taxon>Archaea</taxon>
        <taxon>Methanobacteriati</taxon>
        <taxon>Methanobacteriota</taxon>
        <taxon>Stenosarchaea group</taxon>
        <taxon>Halobacteria</taxon>
        <taxon>Halobacteriales</taxon>
        <taxon>Haloferacaceae</taxon>
        <taxon>Halorubrum</taxon>
    </lineage>
</organism>
<gene>
    <name evidence="2" type="ORF">ACFQEU_02765</name>
</gene>
<feature type="transmembrane region" description="Helical" evidence="1">
    <location>
        <begin position="124"/>
        <end position="147"/>
    </location>
</feature>
<feature type="transmembrane region" description="Helical" evidence="1">
    <location>
        <begin position="196"/>
        <end position="215"/>
    </location>
</feature>
<evidence type="ECO:0000256" key="1">
    <source>
        <dbReference type="SAM" id="Phobius"/>
    </source>
</evidence>
<feature type="transmembrane region" description="Helical" evidence="1">
    <location>
        <begin position="227"/>
        <end position="250"/>
    </location>
</feature>
<dbReference type="Pfam" id="PF24400">
    <property type="entry name" value="DUF7544"/>
    <property type="match status" value="1"/>
</dbReference>
<dbReference type="AlphaFoldDB" id="A0ABD5S799"/>